<dbReference type="Proteomes" id="UP001054902">
    <property type="component" value="Unassembled WGS sequence"/>
</dbReference>
<sequence>MNASPGALAFQRNMILNLPFIVDLNNLRARRQEIVDRSNQRENDNRIDYNYQVGNWVLVIADSYRTTSKLDVRFEGPFQIMQVHVNGNVTIRRRPGILEDHIVDSDDCPALVSHEEKSATNSS</sequence>
<organism evidence="1 2">
    <name type="scientific">Chaetoceros tenuissimus</name>
    <dbReference type="NCBI Taxonomy" id="426638"/>
    <lineage>
        <taxon>Eukaryota</taxon>
        <taxon>Sar</taxon>
        <taxon>Stramenopiles</taxon>
        <taxon>Ochrophyta</taxon>
        <taxon>Bacillariophyta</taxon>
        <taxon>Coscinodiscophyceae</taxon>
        <taxon>Chaetocerotophycidae</taxon>
        <taxon>Chaetocerotales</taxon>
        <taxon>Chaetocerotaceae</taxon>
        <taxon>Chaetoceros</taxon>
    </lineage>
</organism>
<dbReference type="EMBL" id="BLLK01000033">
    <property type="protein sequence ID" value="GFH49184.1"/>
    <property type="molecule type" value="Genomic_DNA"/>
</dbReference>
<evidence type="ECO:0000313" key="1">
    <source>
        <dbReference type="EMBL" id="GFH49184.1"/>
    </source>
</evidence>
<keyword evidence="2" id="KW-1185">Reference proteome</keyword>
<accession>A0AAD3CQX7</accession>
<dbReference type="AlphaFoldDB" id="A0AAD3CQX7"/>
<reference evidence="1 2" key="1">
    <citation type="journal article" date="2021" name="Sci. Rep.">
        <title>The genome of the diatom Chaetoceros tenuissimus carries an ancient integrated fragment of an extant virus.</title>
        <authorList>
            <person name="Hongo Y."/>
            <person name="Kimura K."/>
            <person name="Takaki Y."/>
            <person name="Yoshida Y."/>
            <person name="Baba S."/>
            <person name="Kobayashi G."/>
            <person name="Nagasaki K."/>
            <person name="Hano T."/>
            <person name="Tomaru Y."/>
        </authorList>
    </citation>
    <scope>NUCLEOTIDE SEQUENCE [LARGE SCALE GENOMIC DNA]</scope>
    <source>
        <strain evidence="1 2">NIES-3715</strain>
    </source>
</reference>
<evidence type="ECO:0000313" key="2">
    <source>
        <dbReference type="Proteomes" id="UP001054902"/>
    </source>
</evidence>
<comment type="caution">
    <text evidence="1">The sequence shown here is derived from an EMBL/GenBank/DDBJ whole genome shotgun (WGS) entry which is preliminary data.</text>
</comment>
<name>A0AAD3CQX7_9STRA</name>
<gene>
    <name evidence="1" type="ORF">CTEN210_05660</name>
</gene>
<proteinExistence type="predicted"/>
<protein>
    <submittedName>
        <fullName evidence="1">Uncharacterized protein</fullName>
    </submittedName>
</protein>